<reference evidence="1 2" key="1">
    <citation type="journal article" date="2021" name="BMC Biol.">
        <title>Horizontally acquired antibacterial genes associated with adaptive radiation of ladybird beetles.</title>
        <authorList>
            <person name="Li H.S."/>
            <person name="Tang X.F."/>
            <person name="Huang Y.H."/>
            <person name="Xu Z.Y."/>
            <person name="Chen M.L."/>
            <person name="Du X.Y."/>
            <person name="Qiu B.Y."/>
            <person name="Chen P.T."/>
            <person name="Zhang W."/>
            <person name="Slipinski A."/>
            <person name="Escalona H.E."/>
            <person name="Waterhouse R.M."/>
            <person name="Zwick A."/>
            <person name="Pang H."/>
        </authorList>
    </citation>
    <scope>NUCLEOTIDE SEQUENCE [LARGE SCALE GENOMIC DNA]</scope>
    <source>
        <strain evidence="1">SYSU2018</strain>
    </source>
</reference>
<organism evidence="1 2">
    <name type="scientific">Cryptolaemus montrouzieri</name>
    <dbReference type="NCBI Taxonomy" id="559131"/>
    <lineage>
        <taxon>Eukaryota</taxon>
        <taxon>Metazoa</taxon>
        <taxon>Ecdysozoa</taxon>
        <taxon>Arthropoda</taxon>
        <taxon>Hexapoda</taxon>
        <taxon>Insecta</taxon>
        <taxon>Pterygota</taxon>
        <taxon>Neoptera</taxon>
        <taxon>Endopterygota</taxon>
        <taxon>Coleoptera</taxon>
        <taxon>Polyphaga</taxon>
        <taxon>Cucujiformia</taxon>
        <taxon>Coccinelloidea</taxon>
        <taxon>Coccinellidae</taxon>
        <taxon>Scymninae</taxon>
        <taxon>Scymnini</taxon>
        <taxon>Cryptolaemus</taxon>
    </lineage>
</organism>
<dbReference type="Proteomes" id="UP001516400">
    <property type="component" value="Unassembled WGS sequence"/>
</dbReference>
<proteinExistence type="predicted"/>
<dbReference type="EMBL" id="JABFTP020000062">
    <property type="protein sequence ID" value="KAL3273047.1"/>
    <property type="molecule type" value="Genomic_DNA"/>
</dbReference>
<protein>
    <submittedName>
        <fullName evidence="1">Uncharacterized protein</fullName>
    </submittedName>
</protein>
<evidence type="ECO:0000313" key="2">
    <source>
        <dbReference type="Proteomes" id="UP001516400"/>
    </source>
</evidence>
<dbReference type="AlphaFoldDB" id="A0ABD2N3B7"/>
<accession>A0ABD2N3B7</accession>
<keyword evidence="2" id="KW-1185">Reference proteome</keyword>
<name>A0ABD2N3B7_9CUCU</name>
<sequence>MTTDGASVTVKGGTLVPCYRQLCVAHGIQLSVNRKKSDSEVDPMERSSIEMDDDDNHEWSIMKDLIASLQLFKLAVETLCRRESILLTADTVLEFIIDKLGQKDIVLGNDLSDALRVEIKEQ</sequence>
<evidence type="ECO:0000313" key="1">
    <source>
        <dbReference type="EMBL" id="KAL3273047.1"/>
    </source>
</evidence>
<gene>
    <name evidence="1" type="ORF">HHI36_014503</name>
</gene>
<comment type="caution">
    <text evidence="1">The sequence shown here is derived from an EMBL/GenBank/DDBJ whole genome shotgun (WGS) entry which is preliminary data.</text>
</comment>